<keyword evidence="4" id="KW-0333">Golgi apparatus</keyword>
<organism evidence="10 11">
    <name type="scientific">Kluyveromyces marxianus</name>
    <name type="common">Yeast</name>
    <name type="synonym">Candida kefyr</name>
    <dbReference type="NCBI Taxonomy" id="4911"/>
    <lineage>
        <taxon>Eukaryota</taxon>
        <taxon>Fungi</taxon>
        <taxon>Dikarya</taxon>
        <taxon>Ascomycota</taxon>
        <taxon>Saccharomycotina</taxon>
        <taxon>Saccharomycetes</taxon>
        <taxon>Saccharomycetales</taxon>
        <taxon>Saccharomycetaceae</taxon>
        <taxon>Kluyveromyces</taxon>
    </lineage>
</organism>
<feature type="domain" description="Intermembrane lipid transfer protein VPS13-like C-terminal" evidence="9">
    <location>
        <begin position="2996"/>
        <end position="3093"/>
    </location>
</feature>
<dbReference type="InterPro" id="IPR026854">
    <property type="entry name" value="VPS13_N"/>
</dbReference>
<keyword evidence="11" id="KW-1185">Reference proteome</keyword>
<feature type="domain" description="Chorein N-terminal" evidence="6">
    <location>
        <begin position="1"/>
        <end position="986"/>
    </location>
</feature>
<proteinExistence type="inferred from homology"/>
<comment type="function">
    <text evidence="4">Mediates the transfer of lipids between membranes at organelle contact sites. May play a role in mitochondrial lipid homeostasis.</text>
</comment>
<dbReference type="InterPro" id="IPR009543">
    <property type="entry name" value="VPS13_VAB"/>
</dbReference>
<evidence type="ECO:0000313" key="11">
    <source>
        <dbReference type="Proteomes" id="UP000422736"/>
    </source>
</evidence>
<evidence type="ECO:0000259" key="9">
    <source>
        <dbReference type="Pfam" id="PF25037"/>
    </source>
</evidence>
<accession>A0ABX6F6N4</accession>
<evidence type="ECO:0000259" key="6">
    <source>
        <dbReference type="Pfam" id="PF12624"/>
    </source>
</evidence>
<keyword evidence="3 4" id="KW-0445">Lipid transport</keyword>
<dbReference type="InterPro" id="IPR056748">
    <property type="entry name" value="VPS13-like_C"/>
</dbReference>
<evidence type="ECO:0000256" key="4">
    <source>
        <dbReference type="PIRNR" id="PIRNR037235"/>
    </source>
</evidence>
<evidence type="ECO:0000256" key="5">
    <source>
        <dbReference type="SAM" id="MobiDB-lite"/>
    </source>
</evidence>
<dbReference type="PANTHER" id="PTHR16166">
    <property type="entry name" value="VACUOLAR PROTEIN SORTING-ASSOCIATED PROTEIN VPS13"/>
    <property type="match status" value="1"/>
</dbReference>
<dbReference type="Pfam" id="PF25036">
    <property type="entry name" value="VPS13_VAB"/>
    <property type="match status" value="1"/>
</dbReference>
<evidence type="ECO:0000256" key="3">
    <source>
        <dbReference type="ARBA" id="ARBA00023055"/>
    </source>
</evidence>
<feature type="domain" description="VPS13-like middle region" evidence="7">
    <location>
        <begin position="1045"/>
        <end position="1817"/>
    </location>
</feature>
<dbReference type="InterPro" id="IPR017148">
    <property type="entry name" value="VPS13_fungi"/>
</dbReference>
<feature type="region of interest" description="Disordered" evidence="5">
    <location>
        <begin position="1504"/>
        <end position="1524"/>
    </location>
</feature>
<evidence type="ECO:0000313" key="10">
    <source>
        <dbReference type="EMBL" id="QGN17978.1"/>
    </source>
</evidence>
<dbReference type="Pfam" id="PF25037">
    <property type="entry name" value="VPS13_C"/>
    <property type="match status" value="1"/>
</dbReference>
<evidence type="ECO:0000256" key="1">
    <source>
        <dbReference type="ARBA" id="ARBA00006545"/>
    </source>
</evidence>
<reference evidence="10 11" key="1">
    <citation type="submission" date="2016-03" db="EMBL/GenBank/DDBJ databases">
        <title>How can Kluyveromyces marxianus grow so fast - potential evolutionary course in Saccharomyces Complex revealed by comparative genomics.</title>
        <authorList>
            <person name="Mo W."/>
            <person name="Lu W."/>
            <person name="Yang X."/>
            <person name="Qi J."/>
            <person name="Lv H."/>
        </authorList>
    </citation>
    <scope>NUCLEOTIDE SEQUENCE [LARGE SCALE GENOMIC DNA]</scope>
    <source>
        <strain evidence="10 11">FIM1</strain>
    </source>
</reference>
<name>A0ABX6F6N4_KLUMA</name>
<dbReference type="EMBL" id="CP015060">
    <property type="protein sequence ID" value="QGN17978.1"/>
    <property type="molecule type" value="Genomic_DNA"/>
</dbReference>
<comment type="similarity">
    <text evidence="1 4">Belongs to the VPS13 family.</text>
</comment>
<dbReference type="InterPro" id="IPR056747">
    <property type="entry name" value="VPS13-like_M"/>
</dbReference>
<sequence length="3127" mass="356095">MLESLVSALLNRFLGAYVENFDPKQLNVGIWNGDVKLRNLRLRKDSLDALDLPVDVKFGHLGELTLLIPWSSLKNKPVKIIIEDVYMLCTPRTAESYCLQDQVERELKVKLQRLAELELSNSSKPDMNPESNRNESFTQSLLTKIIDNLQVTVRNIHLRYEDVNSIFSEKPCAFGISLSELSAVSTDESWNPSFIAIKQQITHKLATLDSISFYLNTSTESIDIDDKEELLVRLRESIADKHGTPEYQYLLKPVKGSARLKMNNAGATQDTPHIDVQLMFDQFALVLDDCQYKEVLHNMSKYHWFHKTLKFRRFRPTCEPKEDPIQWFRYAANCVLSEIHEKNYRSSWEYIKKRRQTRDEYVALFKKKLTLPNITDPLPNPDDETRLIELDRDLEFDDIKFFRAFARRQFSQESKVTRMTETVSTNSNPQGWFSSWWGSGSNKSDDTLTMTDEQRKELYEAIEYDDSKDALKSIDIPRDRTTVRVTNLLQKGSLTIIDKTKGHRMCDFIFEESATEFLKRPDSFLLKFELNSFLVEDGSPHTSYRHIISPRANQESSEPLLHLCFDSCPMDDSADSFLDVKFGSVFVYYHIHFINELLRFFNPPKKHWETISAIMNAAEATVEGWTTQTRMGLEALLDEHKTIDVNLNAASPTIIIPLDAHSWESPCAIIDAGSIKMRSDLVPKEEIKKIKELSVDEYAKIDSAELKRLMFDRFKIKLTNTQFLIGPDMKSAITSINVKQTDNNFTILEKMELDFIFDVLIFPKAMNLPKARASVTLPNLNLFLNDAQYKIIMQLIERCTPYVDEDDDDDNNGDSSSSDSFSQLIPIDNASDRNQALQNLKQALLLKQTKKMLDKLSKTELEQVSFELTLDVSRIEISLSKCLEGSTMRSTKLVKLVGEHLSLGLEKRFVQLGFNISLTELRLEDHISNFGSTNREEYILFSNNSTKQPNLFDINGSRTQQIIEYESKLYEVFDINVDLKMSELTLSLIPKSILTLLNFILNTFTDPETPAVPANVIRQSNQTETDSKPGSTNVNLLLDGINIILNDESSRLATLGIHNSELSINMLPQSMKVKAKLGDMKLLDETSVDLPKNSIFRELISREDDDLAELVYETFDPETNKNNYDSYLFYRTGAMRINFVEHSINKIINFFAKFQKMKVFFDTAHNNAYSKAPDIDTVNNIKFDILIKTPTISFPKLIDPRNNSYDELIWKMGDVYLSNYFTGDDNKLVNNASVGIKNTHISSIFNFEGNMVQQLSAVSNLDLRFDILYDQYYKESEALLNITGFFAPFYVNLTDLQIQYILGLVQKISSSFIVDQVNDDMEDIEMTALNTNSIIDPQKELHLSQNIFSPEKKASELNIKSTRVEFEFNAPEVSLSLYNHTKGALSIDELGVARFNLEDFGISGSALNSSSFESEMHITSFTVEDIRYSKTSKHTQVIPKIEGEHHQFMASFNYSEGKESSNLTFEVTIDSPKIVLATEFILSLQDFLTSSFTSQQPANLQGLAQHNNGIEPDQNDETSELKNEKSKMSVSYSINVVDSAVILLADPADSHSEAIVFTIGQFLIANQNVLSISANNVGLFLSRMGTLKTNRIRVLDDFSSTILIDGRDSTPEMLKTQIHSSVGPLMLRLSLRDIRLAMRIFDSALSMAKDKGLISKTDSEKKEDDINTKYGRFSKEFKNKIKKYAPSMVSSFSELSNAIQRNSVHKSTKIIAKAEKLHLDFAGMRIVLIGDIHELPIADFNVNSFSVDAKDWSTNIDAISTIEMYASAFNYSRSSWEPLIEVFPLTFHLSKDDETGNAFMFDIIARKNVEITLSSRTIALLSQIPASLTKVHDLKPRGAERPYRIHNDTGHPLNIWIKNTEDGSPGKKTNLTKLEQGAIIDWEFEDWRVVRETLNTDKNILQVSFDSEVYTNVIEVDATKEGETVHMLSPPVNGVHNRLLVGSKLLKNNVKQISFGSTLLFFNSTSTEIEVGLFDKAQTTLIKTIEPRETKAIPIDLAYNSSFQLRPKISGAKYQWSKTPLFWKLLREAPNSLTCASESNAPPFYFEAEGLVEKDDPLSKIYPRMTVSVSAPLVLENLLPENISFCLMGKEDKHRQEMYLEAGSSIPLHNVSLESYLFLSVKPDDDIFQWSNETLVNSPDISELQEEYRTLIKTVDGQKLYLNLKYHSDGRRAKTISIYAPYVILNKTTHDLSVFSDRQWGVLKSNVFLENDKKVAKPKMFSFQYEDYNRNRAKIKFTETNPSVPVSFDAIGQSVDVSLELLNHDQECNLGISVKEGEGKYRFTKIVELCPRYIFRNSMQESLEIMEYGTSSPTLLGPNEVIPLYFLKRTLSKKFVARFAKIPSTWSNPFRLKDVGETFVKMNITDAAQRLVKMEISLEGATLFINATDSDDNWPYSIRNFSDNEFLFWQRNPRFVDEESDELDYYYQEDEDEVDFEPIYYRIPPRSVMPYSWDYPSAKQKKLYIHTKNRRREIDLNEIGNLRPIRIPPDNPKNPPTIVDINILMDNGVQVLVLSNYNQEQSLYKLRSQRRLESESSLASSVTSKSDRFEVDEDMDSKLNARVVLSFSGIGVSFINQRLQELCYLNILGLEFRFNDSEMYQNLSFKIKWLQIDNQLFGGIYETVLYPTKIPKESKEIDIHPSLSGSISKVKDESSSLMNFKMATILLQEMTIQIDEDFLFALIDFVHVPGAAWNENTDYDDNNNEAFILNKCSIPDFPTTIKSNKVYFEMLHLQPTLLHLSFVRTDRVNVEEEKTSGNSPINYFINVLTMALGNIEGAQIKLNSLLLEHVRVSPPTLIAAIESHYAQQFFYQLHKILGSADFLGNPVGFFNNISSGVMDIFYEPYQGYIMNDRPQELGIGIAKGGLSFLKKSVFGFSDSFSKMTGSMAKGLSVAIQDTSFQERRRLQQRQRGKFGSVGVGASSFFNNVTSGITGVALDPYSGGAKEGPLGFIKGVGKGLIGLPAKTAIGVLDLASNVSEGIRNSTTLMDGGQIERVRLPRYVGSDNLIKPYNLRDSQGQYWLKSCNGGQFAKDIYVGHVICETPAGFQIVIVSLQRILRMQLSNLTVMEHIPFNTIRNVKVSKTGITIYTAEREYFFSVPKDEERRYLYKLVHAAVVEFNSKWQVQL</sequence>
<dbReference type="PANTHER" id="PTHR16166:SF93">
    <property type="entry name" value="INTERMEMBRANE LIPID TRANSFER PROTEIN VPS13"/>
    <property type="match status" value="1"/>
</dbReference>
<dbReference type="Proteomes" id="UP000422736">
    <property type="component" value="Chromosome 8"/>
</dbReference>
<protein>
    <recommendedName>
        <fullName evidence="4">Vacuolar protein sorting-associated protein</fullName>
    </recommendedName>
</protein>
<evidence type="ECO:0000259" key="8">
    <source>
        <dbReference type="Pfam" id="PF25036"/>
    </source>
</evidence>
<gene>
    <name evidence="10" type="primary">VPS13</name>
    <name evidence="10" type="ORF">FIM1_5187</name>
</gene>
<dbReference type="Pfam" id="PF25033">
    <property type="entry name" value="VPS13_M"/>
    <property type="match status" value="1"/>
</dbReference>
<dbReference type="PIRSF" id="PIRSF037235">
    <property type="entry name" value="VPS13_fungi"/>
    <property type="match status" value="1"/>
</dbReference>
<keyword evidence="2 4" id="KW-0813">Transport</keyword>
<evidence type="ECO:0000259" key="7">
    <source>
        <dbReference type="Pfam" id="PF25033"/>
    </source>
</evidence>
<dbReference type="Pfam" id="PF12624">
    <property type="entry name" value="VPS13_N"/>
    <property type="match status" value="1"/>
</dbReference>
<dbReference type="InterPro" id="IPR026847">
    <property type="entry name" value="VPS13"/>
</dbReference>
<feature type="domain" description="Vacuolar protein sorting-associated protein 13 VPS13 adaptor binding" evidence="8">
    <location>
        <begin position="1886"/>
        <end position="2460"/>
    </location>
</feature>
<evidence type="ECO:0000256" key="2">
    <source>
        <dbReference type="ARBA" id="ARBA00022448"/>
    </source>
</evidence>